<comment type="similarity">
    <text evidence="1">Belongs to the TFIIE alpha subunit family.</text>
</comment>
<dbReference type="SMART" id="SM00531">
    <property type="entry name" value="TFIIE"/>
    <property type="match status" value="1"/>
</dbReference>
<evidence type="ECO:0000256" key="3">
    <source>
        <dbReference type="ARBA" id="ARBA00023163"/>
    </source>
</evidence>
<dbReference type="Proteomes" id="UP000242146">
    <property type="component" value="Unassembled WGS sequence"/>
</dbReference>
<reference evidence="6 7" key="1">
    <citation type="submission" date="2016-07" db="EMBL/GenBank/DDBJ databases">
        <title>Pervasive Adenine N6-methylation of Active Genes in Fungi.</title>
        <authorList>
            <consortium name="DOE Joint Genome Institute"/>
            <person name="Mondo S.J."/>
            <person name="Dannebaum R.O."/>
            <person name="Kuo R.C."/>
            <person name="Labutti K."/>
            <person name="Haridas S."/>
            <person name="Kuo A."/>
            <person name="Salamov A."/>
            <person name="Ahrendt S.R."/>
            <person name="Lipzen A."/>
            <person name="Sullivan W."/>
            <person name="Andreopoulos W.B."/>
            <person name="Clum A."/>
            <person name="Lindquist E."/>
            <person name="Daum C."/>
            <person name="Ramamoorthy G.K."/>
            <person name="Gryganskyi A."/>
            <person name="Culley D."/>
            <person name="Magnuson J.K."/>
            <person name="James T.Y."/>
            <person name="O'Malley M.A."/>
            <person name="Stajich J.E."/>
            <person name="Spatafora J.W."/>
            <person name="Visel A."/>
            <person name="Grigoriev I.V."/>
        </authorList>
    </citation>
    <scope>NUCLEOTIDE SEQUENCE [LARGE SCALE GENOMIC DNA]</scope>
    <source>
        <strain evidence="6 7">NRRL 3301</strain>
    </source>
</reference>
<dbReference type="AlphaFoldDB" id="A0A1X2GS15"/>
<gene>
    <name evidence="6" type="ORF">DM01DRAFT_1299984</name>
</gene>
<proteinExistence type="inferred from homology"/>
<comment type="caution">
    <text evidence="6">The sequence shown here is derived from an EMBL/GenBank/DDBJ whole genome shotgun (WGS) entry which is preliminary data.</text>
</comment>
<evidence type="ECO:0000259" key="5">
    <source>
        <dbReference type="PROSITE" id="PS51344"/>
    </source>
</evidence>
<dbReference type="InterPro" id="IPR017919">
    <property type="entry name" value="TFIIE/TFIIEa_HTH"/>
</dbReference>
<feature type="region of interest" description="Disordered" evidence="4">
    <location>
        <begin position="314"/>
        <end position="383"/>
    </location>
</feature>
<dbReference type="Pfam" id="PF02002">
    <property type="entry name" value="TFIIE_alpha"/>
    <property type="match status" value="1"/>
</dbReference>
<feature type="region of interest" description="Disordered" evidence="4">
    <location>
        <begin position="243"/>
        <end position="299"/>
    </location>
</feature>
<accession>A0A1X2GS15</accession>
<protein>
    <recommendedName>
        <fullName evidence="5">HTH TFE/IIEalpha-type domain-containing protein</fullName>
    </recommendedName>
</protein>
<dbReference type="InterPro" id="IPR013083">
    <property type="entry name" value="Znf_RING/FYVE/PHD"/>
</dbReference>
<dbReference type="PANTHER" id="PTHR13097">
    <property type="entry name" value="TRANSCRIPTION INITIATION FACTOR IIE, ALPHA SUBUNIT"/>
    <property type="match status" value="1"/>
</dbReference>
<keyword evidence="2" id="KW-0805">Transcription regulation</keyword>
<dbReference type="Gene3D" id="3.30.40.10">
    <property type="entry name" value="Zinc/RING finger domain, C3HC4 (zinc finger)"/>
    <property type="match status" value="1"/>
</dbReference>
<organism evidence="6 7">
    <name type="scientific">Hesseltinella vesiculosa</name>
    <dbReference type="NCBI Taxonomy" id="101127"/>
    <lineage>
        <taxon>Eukaryota</taxon>
        <taxon>Fungi</taxon>
        <taxon>Fungi incertae sedis</taxon>
        <taxon>Mucoromycota</taxon>
        <taxon>Mucoromycotina</taxon>
        <taxon>Mucoromycetes</taxon>
        <taxon>Mucorales</taxon>
        <taxon>Cunninghamellaceae</taxon>
        <taxon>Hesseltinella</taxon>
    </lineage>
</organism>
<dbReference type="GO" id="GO:0005673">
    <property type="term" value="C:transcription factor TFIIE complex"/>
    <property type="evidence" value="ECO:0007669"/>
    <property type="project" value="TreeGrafter"/>
</dbReference>
<feature type="compositionally biased region" description="Acidic residues" evidence="4">
    <location>
        <begin position="372"/>
        <end position="383"/>
    </location>
</feature>
<dbReference type="InterPro" id="IPR039997">
    <property type="entry name" value="TFE"/>
</dbReference>
<dbReference type="EMBL" id="MCGT01000004">
    <property type="protein sequence ID" value="ORX60280.1"/>
    <property type="molecule type" value="Genomic_DNA"/>
</dbReference>
<evidence type="ECO:0000256" key="2">
    <source>
        <dbReference type="ARBA" id="ARBA00023015"/>
    </source>
</evidence>
<keyword evidence="7" id="KW-1185">Reference proteome</keyword>
<dbReference type="GO" id="GO:0006367">
    <property type="term" value="P:transcription initiation at RNA polymerase II promoter"/>
    <property type="evidence" value="ECO:0007669"/>
    <property type="project" value="InterPro"/>
</dbReference>
<feature type="domain" description="HTH TFE/IIEalpha-type" evidence="5">
    <location>
        <begin position="4"/>
        <end position="99"/>
    </location>
</feature>
<dbReference type="OrthoDB" id="361102at2759"/>
<dbReference type="PANTHER" id="PTHR13097:SF7">
    <property type="entry name" value="GENERAL TRANSCRIPTION FACTOR IIE SUBUNIT 1"/>
    <property type="match status" value="1"/>
</dbReference>
<evidence type="ECO:0000313" key="6">
    <source>
        <dbReference type="EMBL" id="ORX60280.1"/>
    </source>
</evidence>
<feature type="compositionally biased region" description="Acidic residues" evidence="4">
    <location>
        <begin position="284"/>
        <end position="299"/>
    </location>
</feature>
<dbReference type="SUPFAM" id="SSF57783">
    <property type="entry name" value="Zinc beta-ribbon"/>
    <property type="match status" value="1"/>
</dbReference>
<evidence type="ECO:0000256" key="4">
    <source>
        <dbReference type="SAM" id="MobiDB-lite"/>
    </source>
</evidence>
<sequence>MDVLKMLVSKVARAFYDPKYIVILDALNNAPPNSNGVREDDLAPVLKMTTRELHSLCGKLRDQRLLKMGTRMENRKQDQRPIPKTFYYLDYKEFVDVVKWKMYQMQLMVREKLRKESENQGYVCQQCHAQYSTLDAMPLARMGSFFCDICSEELKENDNSENVKTSQRELARLREQQQPIINLLKQTDSVVIPQSYTYKPFYTNNKKNGVRDPVPMLSQEQTTSMGDIIVDLQMDVEAARRAKQLEAEEKRQQNALPVWHQRSTVSDTLIGTGDTPVDDTQYTDTDEQEEPDKDLEVDPDTADYYEQYYASLSEAQAPEGEMDGLEESEIADDDNDDDGFEEVGMDDPIPGKRAYSSEDTDLEENKRARLDLEDDVEGDLEDEDIPFVSVNGVEKRLDEISEDDQRHMSTDEYKAYYEAWQNWQNE</sequence>
<dbReference type="STRING" id="101127.A0A1X2GS15"/>
<dbReference type="InterPro" id="IPR002853">
    <property type="entry name" value="TFIIE_asu"/>
</dbReference>
<name>A0A1X2GS15_9FUNG</name>
<keyword evidence="3" id="KW-0804">Transcription</keyword>
<evidence type="ECO:0000313" key="7">
    <source>
        <dbReference type="Proteomes" id="UP000242146"/>
    </source>
</evidence>
<feature type="compositionally biased region" description="Basic and acidic residues" evidence="4">
    <location>
        <begin position="243"/>
        <end position="252"/>
    </location>
</feature>
<dbReference type="PROSITE" id="PS51344">
    <property type="entry name" value="HTH_TFE_IIE"/>
    <property type="match status" value="1"/>
</dbReference>
<feature type="compositionally biased region" description="Acidic residues" evidence="4">
    <location>
        <begin position="320"/>
        <end position="345"/>
    </location>
</feature>
<dbReference type="InterPro" id="IPR024550">
    <property type="entry name" value="TFIIEa/SarR/Rpc3_HTH_dom"/>
</dbReference>
<evidence type="ECO:0000256" key="1">
    <source>
        <dbReference type="ARBA" id="ARBA00008947"/>
    </source>
</evidence>